<proteinExistence type="predicted"/>
<evidence type="ECO:0000259" key="1">
    <source>
        <dbReference type="PROSITE" id="PS51186"/>
    </source>
</evidence>
<dbReference type="Proteomes" id="UP001298681">
    <property type="component" value="Unassembled WGS sequence"/>
</dbReference>
<dbReference type="Pfam" id="PF00583">
    <property type="entry name" value="Acetyltransf_1"/>
    <property type="match status" value="1"/>
</dbReference>
<reference evidence="2 3" key="1">
    <citation type="submission" date="2022-01" db="EMBL/GenBank/DDBJ databases">
        <title>Collection of gut derived symbiotic bacterial strains cultured from healthy donors.</title>
        <authorList>
            <person name="Lin H."/>
            <person name="Kohout C."/>
            <person name="Waligurski E."/>
            <person name="Pamer E.G."/>
        </authorList>
    </citation>
    <scope>NUCLEOTIDE SEQUENCE [LARGE SCALE GENOMIC DNA]</scope>
    <source>
        <strain evidence="2 3">DFI.7.58</strain>
    </source>
</reference>
<dbReference type="CDD" id="cd04301">
    <property type="entry name" value="NAT_SF"/>
    <property type="match status" value="1"/>
</dbReference>
<dbReference type="RefSeq" id="WP_195450655.1">
    <property type="nucleotide sequence ID" value="NZ_JAKNHQ010000011.1"/>
</dbReference>
<organism evidence="2 3">
    <name type="scientific">Anaeromassilibacillus senegalensis</name>
    <dbReference type="NCBI Taxonomy" id="1673717"/>
    <lineage>
        <taxon>Bacteria</taxon>
        <taxon>Bacillati</taxon>
        <taxon>Bacillota</taxon>
        <taxon>Clostridia</taxon>
        <taxon>Eubacteriales</taxon>
        <taxon>Acutalibacteraceae</taxon>
        <taxon>Anaeromassilibacillus</taxon>
    </lineage>
</organism>
<dbReference type="InterPro" id="IPR000182">
    <property type="entry name" value="GNAT_dom"/>
</dbReference>
<keyword evidence="3" id="KW-1185">Reference proteome</keyword>
<gene>
    <name evidence="2" type="ORF">L0P57_09420</name>
</gene>
<name>A0ABS9MK07_9FIRM</name>
<accession>A0ABS9MK07</accession>
<dbReference type="EMBL" id="JAKNHQ010000011">
    <property type="protein sequence ID" value="MCG4611147.1"/>
    <property type="molecule type" value="Genomic_DNA"/>
</dbReference>
<evidence type="ECO:0000313" key="2">
    <source>
        <dbReference type="EMBL" id="MCG4611147.1"/>
    </source>
</evidence>
<sequence>MQKIAGFLAIDDKFCLNPIRLGKVEFPQKLHTKAVEVMRTRMAEYDQLCAKLLKESGRQFDGEVTLFAVEPSLQGKGIGTALFEKAQAYFAHKNFFLYTDTGCNYSFYDTHGMHCVAKQKNQNPYQKNKPFYIFLYAATVS</sequence>
<dbReference type="SUPFAM" id="SSF55729">
    <property type="entry name" value="Acyl-CoA N-acyltransferases (Nat)"/>
    <property type="match status" value="1"/>
</dbReference>
<dbReference type="InterPro" id="IPR016181">
    <property type="entry name" value="Acyl_CoA_acyltransferase"/>
</dbReference>
<protein>
    <submittedName>
        <fullName evidence="2">GNAT family N-acetyltransferase</fullName>
    </submittedName>
</protein>
<dbReference type="PROSITE" id="PS51186">
    <property type="entry name" value="GNAT"/>
    <property type="match status" value="1"/>
</dbReference>
<evidence type="ECO:0000313" key="3">
    <source>
        <dbReference type="Proteomes" id="UP001298681"/>
    </source>
</evidence>
<comment type="caution">
    <text evidence="2">The sequence shown here is derived from an EMBL/GenBank/DDBJ whole genome shotgun (WGS) entry which is preliminary data.</text>
</comment>
<feature type="domain" description="N-acetyltransferase" evidence="1">
    <location>
        <begin position="2"/>
        <end position="132"/>
    </location>
</feature>
<dbReference type="Gene3D" id="3.40.630.30">
    <property type="match status" value="1"/>
</dbReference>